<dbReference type="GeneID" id="77801776"/>
<dbReference type="SMART" id="SM00046">
    <property type="entry name" value="DAGKc"/>
    <property type="match status" value="1"/>
</dbReference>
<gene>
    <name evidence="2" type="ORF">PtA15_10A680</name>
</gene>
<dbReference type="InterPro" id="IPR016064">
    <property type="entry name" value="NAD/diacylglycerol_kinase_sf"/>
</dbReference>
<dbReference type="Pfam" id="PF24321">
    <property type="entry name" value="DUF7493"/>
    <property type="match status" value="1"/>
</dbReference>
<dbReference type="InterPro" id="IPR017438">
    <property type="entry name" value="ATP-NAD_kinase_N"/>
</dbReference>
<feature type="domain" description="DAGKc" evidence="1">
    <location>
        <begin position="149"/>
        <end position="292"/>
    </location>
</feature>
<proteinExistence type="predicted"/>
<dbReference type="PROSITE" id="PS50146">
    <property type="entry name" value="DAGK"/>
    <property type="match status" value="1"/>
</dbReference>
<protein>
    <recommendedName>
        <fullName evidence="1">DAGKc domain-containing protein</fullName>
    </recommendedName>
</protein>
<dbReference type="Gene3D" id="2.60.200.40">
    <property type="match status" value="1"/>
</dbReference>
<dbReference type="SUPFAM" id="SSF111331">
    <property type="entry name" value="NAD kinase/diacylglycerol kinase-like"/>
    <property type="match status" value="1"/>
</dbReference>
<sequence>MTSPQPSPSSTAHSVNQQAAQQTLTLSLAGPKSADRKLQLSLAEHSLSLLFTGSTGGGCRLPFRPFQRNTGSKIQIDYQNILNCHLDHQDQENYQLTLSYLKNTRDQDLKLKTISLRGTIDHDTPETQKMPQNWVENLLLRSYELKGVPRSRRVLIVINPTSGSQKSVKIWKSIVEPILKASTANYQVIFTTHAGHAGEVAENLDIDSVDVVSCVSGDGLVHEVLNGLGRRKSDFGAAINKLALTSIPCGSGNALSTNHLGPKHATNVQLATLNVLKGTPVRLDLCSSTQLSDEPQESQKDPQAVRKLSLLSTSFGIMAELDVGTEHLRRLGSIRFVLGYLWGSIRNRQRKIRLDVQLVEKDKTEIERNFRALRETIRQESSDPNHTPTRIEDLPIETDSDGLPRLKYGDIRTKIDSSSEQQSEVACPWTTIELDIVSFYAGILPFMARELLLFPAKIPGRDGTIDIVLQHSKSVWDSLVCIVGAETGGLFKNPNCEFMKVKAFRLSLGTEDKDRSYVVVDGENMPYRSIQVEIHERALQSLTLNAHCPYFGSTGVAEQIL</sequence>
<evidence type="ECO:0000313" key="2">
    <source>
        <dbReference type="EMBL" id="WAQ89256.1"/>
    </source>
</evidence>
<dbReference type="EMBL" id="CP110430">
    <property type="protein sequence ID" value="WAQ89256.1"/>
    <property type="molecule type" value="Genomic_DNA"/>
</dbReference>
<dbReference type="PANTHER" id="PTHR12358">
    <property type="entry name" value="SPHINGOSINE KINASE"/>
    <property type="match status" value="1"/>
</dbReference>
<name>A0ABY7CVD8_9BASI</name>
<organism evidence="2 3">
    <name type="scientific">Puccinia triticina</name>
    <dbReference type="NCBI Taxonomy" id="208348"/>
    <lineage>
        <taxon>Eukaryota</taxon>
        <taxon>Fungi</taxon>
        <taxon>Dikarya</taxon>
        <taxon>Basidiomycota</taxon>
        <taxon>Pucciniomycotina</taxon>
        <taxon>Pucciniomycetes</taxon>
        <taxon>Pucciniales</taxon>
        <taxon>Pucciniaceae</taxon>
        <taxon>Puccinia</taxon>
    </lineage>
</organism>
<evidence type="ECO:0000259" key="1">
    <source>
        <dbReference type="PROSITE" id="PS50146"/>
    </source>
</evidence>
<dbReference type="InterPro" id="IPR001206">
    <property type="entry name" value="Diacylglycerol_kinase_cat_dom"/>
</dbReference>
<accession>A0ABY7CVD8</accession>
<evidence type="ECO:0000313" key="3">
    <source>
        <dbReference type="Proteomes" id="UP001164743"/>
    </source>
</evidence>
<keyword evidence="3" id="KW-1185">Reference proteome</keyword>
<dbReference type="Proteomes" id="UP001164743">
    <property type="component" value="Chromosome 10A"/>
</dbReference>
<dbReference type="Pfam" id="PF00781">
    <property type="entry name" value="DAGK_cat"/>
    <property type="match status" value="1"/>
</dbReference>
<reference evidence="2" key="1">
    <citation type="submission" date="2022-10" db="EMBL/GenBank/DDBJ databases">
        <title>Puccinia triticina Genome sequencing and assembly.</title>
        <authorList>
            <person name="Li C."/>
        </authorList>
    </citation>
    <scope>NUCLEOTIDE SEQUENCE</scope>
    <source>
        <strain evidence="2">Pt15</strain>
    </source>
</reference>
<dbReference type="Gene3D" id="3.40.50.10330">
    <property type="entry name" value="Probable inorganic polyphosphate/atp-NAD kinase, domain 1"/>
    <property type="match status" value="1"/>
</dbReference>
<dbReference type="InterPro" id="IPR050187">
    <property type="entry name" value="Lipid_Phosphate_FormReg"/>
</dbReference>
<dbReference type="PANTHER" id="PTHR12358:SF31">
    <property type="entry name" value="ACYLGLYCEROL KINASE, MITOCHONDRIAL"/>
    <property type="match status" value="1"/>
</dbReference>
<dbReference type="RefSeq" id="XP_053024811.1">
    <property type="nucleotide sequence ID" value="XM_053160881.1"/>
</dbReference>
<dbReference type="InterPro" id="IPR055916">
    <property type="entry name" value="DUF7493"/>
</dbReference>